<evidence type="ECO:0000256" key="3">
    <source>
        <dbReference type="ARBA" id="ARBA00022741"/>
    </source>
</evidence>
<keyword evidence="2" id="KW-0808">Transferase</keyword>
<evidence type="ECO:0000313" key="5">
    <source>
        <dbReference type="EMBL" id="CAB4698088.1"/>
    </source>
</evidence>
<evidence type="ECO:0000256" key="2">
    <source>
        <dbReference type="ARBA" id="ARBA00022679"/>
    </source>
</evidence>
<organism evidence="5">
    <name type="scientific">freshwater metagenome</name>
    <dbReference type="NCBI Taxonomy" id="449393"/>
    <lineage>
        <taxon>unclassified sequences</taxon>
        <taxon>metagenomes</taxon>
        <taxon>ecological metagenomes</taxon>
    </lineage>
</organism>
<keyword evidence="3" id="KW-0547">Nucleotide-binding</keyword>
<sequence length="284" mass="31347">MGDPAAPSVQLHIVSDATGETAARIVMATEVQFPDGNFQVIRHPRVETVSHLRLVVERMRGQPAVAIYTLVEPQLRTEMRRLCRAAHIHYCDVLAQPLRAIAKVSGQAARMTPRARLPLDDRYFRRISAIEFAVKTDDGVGSALGKADVVLVGVSRTSKTPLSMYLGYLGLKTTNVPLVNGIDPPEELFKADPKKIVGLTIDANRLAEIRSERIQMMGGNKSYADLNGIYEELDFANAVFRRLRCPVIDVSELSIEEIALRIVRSVGATTVTSFEPPTRDQDNV</sequence>
<dbReference type="AlphaFoldDB" id="A0A6J6PNQ2"/>
<dbReference type="EMBL" id="CAEZXP010000003">
    <property type="protein sequence ID" value="CAB4698088.1"/>
    <property type="molecule type" value="Genomic_DNA"/>
</dbReference>
<accession>A0A6J6PNQ2</accession>
<dbReference type="PANTHER" id="PTHR31756:SF3">
    <property type="entry name" value="PYRUVATE, PHOSPHATE DIKINASE REGULATORY PROTEIN 1, CHLOROPLASTIC"/>
    <property type="match status" value="1"/>
</dbReference>
<evidence type="ECO:0000256" key="4">
    <source>
        <dbReference type="ARBA" id="ARBA00022777"/>
    </source>
</evidence>
<name>A0A6J6PNQ2_9ZZZZ</name>
<dbReference type="InterPro" id="IPR026565">
    <property type="entry name" value="PPDK_reg"/>
</dbReference>
<dbReference type="NCBIfam" id="NF003742">
    <property type="entry name" value="PRK05339.1"/>
    <property type="match status" value="1"/>
</dbReference>
<dbReference type="GO" id="GO:0004674">
    <property type="term" value="F:protein serine/threonine kinase activity"/>
    <property type="evidence" value="ECO:0007669"/>
    <property type="project" value="UniProtKB-KW"/>
</dbReference>
<gene>
    <name evidence="5" type="ORF">UFOPK2399_01161</name>
</gene>
<keyword evidence="1" id="KW-0723">Serine/threonine-protein kinase</keyword>
<keyword evidence="4" id="KW-0418">Kinase</keyword>
<dbReference type="Pfam" id="PF03618">
    <property type="entry name" value="Kinase-PPPase"/>
    <property type="match status" value="1"/>
</dbReference>
<dbReference type="HAMAP" id="MF_00921">
    <property type="entry name" value="PDRP"/>
    <property type="match status" value="1"/>
</dbReference>
<dbReference type="PANTHER" id="PTHR31756">
    <property type="entry name" value="PYRUVATE, PHOSPHATE DIKINASE REGULATORY PROTEIN 1, CHLOROPLASTIC"/>
    <property type="match status" value="1"/>
</dbReference>
<dbReference type="InterPro" id="IPR005177">
    <property type="entry name" value="Kinase-pyrophosphorylase"/>
</dbReference>
<evidence type="ECO:0000256" key="1">
    <source>
        <dbReference type="ARBA" id="ARBA00022527"/>
    </source>
</evidence>
<dbReference type="GO" id="GO:0005524">
    <property type="term" value="F:ATP binding"/>
    <property type="evidence" value="ECO:0007669"/>
    <property type="project" value="InterPro"/>
</dbReference>
<reference evidence="5" key="1">
    <citation type="submission" date="2020-05" db="EMBL/GenBank/DDBJ databases">
        <authorList>
            <person name="Chiriac C."/>
            <person name="Salcher M."/>
            <person name="Ghai R."/>
            <person name="Kavagutti S V."/>
        </authorList>
    </citation>
    <scope>NUCLEOTIDE SEQUENCE</scope>
</reference>
<proteinExistence type="inferred from homology"/>
<protein>
    <submittedName>
        <fullName evidence="5">Unannotated protein</fullName>
    </submittedName>
</protein>